<evidence type="ECO:0000256" key="1">
    <source>
        <dbReference type="PROSITE-ProRule" id="PRU00176"/>
    </source>
</evidence>
<proteinExistence type="predicted"/>
<dbReference type="PANTHER" id="PTHR48034">
    <property type="entry name" value="TRANSFORMER-2 SEX-DETERMINING PROTEIN-RELATED"/>
    <property type="match status" value="1"/>
</dbReference>
<dbReference type="InterPro" id="IPR035979">
    <property type="entry name" value="RBD_domain_sf"/>
</dbReference>
<dbReference type="InterPro" id="IPR012677">
    <property type="entry name" value="Nucleotide-bd_a/b_plait_sf"/>
</dbReference>
<feature type="region of interest" description="Disordered" evidence="2">
    <location>
        <begin position="122"/>
        <end position="170"/>
    </location>
</feature>
<dbReference type="GO" id="GO:0003723">
    <property type="term" value="F:RNA binding"/>
    <property type="evidence" value="ECO:0007669"/>
    <property type="project" value="UniProtKB-UniRule"/>
</dbReference>
<sequence length="170" mass="19924">MRSESPEYLENQGEVLYFAGLHHTTREVDLQDICSKYGVVTSATIIYDPRTSESRGFGFVTMANGREADEVINQLNGRELDGKPLTIQKARRKAPRKATPGRYLGKLNNRARFVASRERTFHDYTPYDRSPPRYRRGSPRYSREEHSPRQYRRSPPPRGFRRDRSPDYRR</sequence>
<evidence type="ECO:0000256" key="2">
    <source>
        <dbReference type="SAM" id="MobiDB-lite"/>
    </source>
</evidence>
<dbReference type="InterPro" id="IPR050441">
    <property type="entry name" value="RBM"/>
</dbReference>
<accession>A0A6B2LIV0</accession>
<dbReference type="SMART" id="SM00360">
    <property type="entry name" value="RRM"/>
    <property type="match status" value="1"/>
</dbReference>
<dbReference type="Gene3D" id="3.30.70.330">
    <property type="match status" value="1"/>
</dbReference>
<dbReference type="PROSITE" id="PS50102">
    <property type="entry name" value="RRM"/>
    <property type="match status" value="1"/>
</dbReference>
<feature type="domain" description="RRM" evidence="3">
    <location>
        <begin position="14"/>
        <end position="92"/>
    </location>
</feature>
<dbReference type="AlphaFoldDB" id="A0A6B2LIV0"/>
<dbReference type="Pfam" id="PF00076">
    <property type="entry name" value="RRM_1"/>
    <property type="match status" value="1"/>
</dbReference>
<dbReference type="SUPFAM" id="SSF54928">
    <property type="entry name" value="RNA-binding domain, RBD"/>
    <property type="match status" value="1"/>
</dbReference>
<evidence type="ECO:0000313" key="4">
    <source>
        <dbReference type="EMBL" id="NDV36750.1"/>
    </source>
</evidence>
<evidence type="ECO:0000259" key="3">
    <source>
        <dbReference type="PROSITE" id="PS50102"/>
    </source>
</evidence>
<dbReference type="EMBL" id="GIBP01007781">
    <property type="protein sequence ID" value="NDV36750.1"/>
    <property type="molecule type" value="Transcribed_RNA"/>
</dbReference>
<dbReference type="InterPro" id="IPR000504">
    <property type="entry name" value="RRM_dom"/>
</dbReference>
<organism evidence="4">
    <name type="scientific">Arcella intermedia</name>
    <dbReference type="NCBI Taxonomy" id="1963864"/>
    <lineage>
        <taxon>Eukaryota</taxon>
        <taxon>Amoebozoa</taxon>
        <taxon>Tubulinea</taxon>
        <taxon>Elardia</taxon>
        <taxon>Arcellinida</taxon>
        <taxon>Sphaerothecina</taxon>
        <taxon>Arcellidae</taxon>
        <taxon>Arcella</taxon>
    </lineage>
</organism>
<protein>
    <recommendedName>
        <fullName evidence="3">RRM domain-containing protein</fullName>
    </recommendedName>
</protein>
<keyword evidence="1" id="KW-0694">RNA-binding</keyword>
<name>A0A6B2LIV0_9EUKA</name>
<feature type="compositionally biased region" description="Basic and acidic residues" evidence="2">
    <location>
        <begin position="160"/>
        <end position="170"/>
    </location>
</feature>
<reference evidence="4" key="1">
    <citation type="journal article" date="2020" name="J. Eukaryot. Microbiol.">
        <title>De novo Sequencing, Assembly and Annotation of the Transcriptome for the Free-Living Testate Amoeba Arcella intermedia.</title>
        <authorList>
            <person name="Ribeiro G.M."/>
            <person name="Porfirio-Sousa A.L."/>
            <person name="Maurer-Alcala X.X."/>
            <person name="Katz L.A."/>
            <person name="Lahr D.J.G."/>
        </authorList>
    </citation>
    <scope>NUCLEOTIDE SEQUENCE</scope>
</reference>